<dbReference type="Proteomes" id="UP001367508">
    <property type="component" value="Unassembled WGS sequence"/>
</dbReference>
<accession>A0AAN9QPU3</accession>
<sequence>MVLIESVDRIKKQKGYWVQKYISYCQPDFSQSLKVLYSPRIMKVDPPFTKLLISTYDAIMRLDYEVYVS</sequence>
<name>A0AAN9QPU3_CANGL</name>
<organism evidence="1 2">
    <name type="scientific">Canavalia gladiata</name>
    <name type="common">Sword bean</name>
    <name type="synonym">Dolichos gladiatus</name>
    <dbReference type="NCBI Taxonomy" id="3824"/>
    <lineage>
        <taxon>Eukaryota</taxon>
        <taxon>Viridiplantae</taxon>
        <taxon>Streptophyta</taxon>
        <taxon>Embryophyta</taxon>
        <taxon>Tracheophyta</taxon>
        <taxon>Spermatophyta</taxon>
        <taxon>Magnoliopsida</taxon>
        <taxon>eudicotyledons</taxon>
        <taxon>Gunneridae</taxon>
        <taxon>Pentapetalae</taxon>
        <taxon>rosids</taxon>
        <taxon>fabids</taxon>
        <taxon>Fabales</taxon>
        <taxon>Fabaceae</taxon>
        <taxon>Papilionoideae</taxon>
        <taxon>50 kb inversion clade</taxon>
        <taxon>NPAAA clade</taxon>
        <taxon>indigoferoid/millettioid clade</taxon>
        <taxon>Phaseoleae</taxon>
        <taxon>Canavalia</taxon>
    </lineage>
</organism>
<protein>
    <submittedName>
        <fullName evidence="1">Uncharacterized protein</fullName>
    </submittedName>
</protein>
<dbReference type="EMBL" id="JAYMYQ010000003">
    <property type="protein sequence ID" value="KAK7343684.1"/>
    <property type="molecule type" value="Genomic_DNA"/>
</dbReference>
<dbReference type="AlphaFoldDB" id="A0AAN9QPU3"/>
<evidence type="ECO:0000313" key="1">
    <source>
        <dbReference type="EMBL" id="KAK7343684.1"/>
    </source>
</evidence>
<gene>
    <name evidence="1" type="ORF">VNO77_12616</name>
</gene>
<reference evidence="1 2" key="1">
    <citation type="submission" date="2024-01" db="EMBL/GenBank/DDBJ databases">
        <title>The genomes of 5 underutilized Papilionoideae crops provide insights into root nodulation and disease resistanc.</title>
        <authorList>
            <person name="Jiang F."/>
        </authorList>
    </citation>
    <scope>NUCLEOTIDE SEQUENCE [LARGE SCALE GENOMIC DNA]</scope>
    <source>
        <strain evidence="1">LVBAO_FW01</strain>
        <tissue evidence="1">Leaves</tissue>
    </source>
</reference>
<comment type="caution">
    <text evidence="1">The sequence shown here is derived from an EMBL/GenBank/DDBJ whole genome shotgun (WGS) entry which is preliminary data.</text>
</comment>
<evidence type="ECO:0000313" key="2">
    <source>
        <dbReference type="Proteomes" id="UP001367508"/>
    </source>
</evidence>
<proteinExistence type="predicted"/>
<keyword evidence="2" id="KW-1185">Reference proteome</keyword>